<sequence length="49" mass="5689">MSEKIIQFNEDVVKVQLGTLVRESVEAMLNKLLDEEADKLTNAQRYEHI</sequence>
<name>F4GL24_PARC1</name>
<organism evidence="1 2">
    <name type="scientific">Parasphaerochaeta coccoides (strain ATCC BAA-1237 / DSM 17374 / SPN1)</name>
    <name type="common">Sphaerochaeta coccoides</name>
    <dbReference type="NCBI Taxonomy" id="760011"/>
    <lineage>
        <taxon>Bacteria</taxon>
        <taxon>Pseudomonadati</taxon>
        <taxon>Spirochaetota</taxon>
        <taxon>Spirochaetia</taxon>
        <taxon>Spirochaetales</taxon>
        <taxon>Sphaerochaetaceae</taxon>
        <taxon>Parasphaerochaeta</taxon>
    </lineage>
</organism>
<reference evidence="2" key="1">
    <citation type="submission" date="2011-04" db="EMBL/GenBank/DDBJ databases">
        <title>The complete genome of Spirochaeta coccoides DSM 17374.</title>
        <authorList>
            <person name="Lucas S."/>
            <person name="Copeland A."/>
            <person name="Lapidus A."/>
            <person name="Bruce D."/>
            <person name="Goodwin L."/>
            <person name="Pitluck S."/>
            <person name="Peters L."/>
            <person name="Kyrpides N."/>
            <person name="Mavromatis K."/>
            <person name="Pagani I."/>
            <person name="Ivanova N."/>
            <person name="Ovchinnikova G."/>
            <person name="Lu M."/>
            <person name="Detter J.C."/>
            <person name="Tapia R."/>
            <person name="Han C."/>
            <person name="Land M."/>
            <person name="Hauser L."/>
            <person name="Markowitz V."/>
            <person name="Cheng J.-F."/>
            <person name="Hugenholtz P."/>
            <person name="Woyke T."/>
            <person name="Wu D."/>
            <person name="Spring S."/>
            <person name="Schroeder M."/>
            <person name="Brambilla E."/>
            <person name="Klenk H.-P."/>
            <person name="Eisen J.A."/>
        </authorList>
    </citation>
    <scope>NUCLEOTIDE SEQUENCE [LARGE SCALE GENOMIC DNA]</scope>
    <source>
        <strain evidence="2">ATCC BAA-1237 / DSM 17374 / SPN1</strain>
    </source>
</reference>
<dbReference type="AlphaFoldDB" id="F4GL24"/>
<proteinExistence type="predicted"/>
<dbReference type="HOGENOM" id="CLU_216082_0_0_12"/>
<dbReference type="Proteomes" id="UP000007939">
    <property type="component" value="Chromosome"/>
</dbReference>
<reference evidence="1 2" key="2">
    <citation type="journal article" date="2012" name="Stand. Genomic Sci.">
        <title>Complete genome sequence of the termite hindgut bacterium Spirochaeta coccoides type strain (SPN1(T)), reclassification in the genus Sphaerochaeta as Sphaerochaeta coccoides comb. nov. and emendations of the family Spirochaetaceae and the genus Sphaerochaeta.</title>
        <authorList>
            <person name="Abt B."/>
            <person name="Han C."/>
            <person name="Scheuner C."/>
            <person name="Lu M."/>
            <person name="Lapidus A."/>
            <person name="Nolan M."/>
            <person name="Lucas S."/>
            <person name="Hammon N."/>
            <person name="Deshpande S."/>
            <person name="Cheng J.F."/>
            <person name="Tapia R."/>
            <person name="Goodwin L.A."/>
            <person name="Pitluck S."/>
            <person name="Liolios K."/>
            <person name="Pagani I."/>
            <person name="Ivanova N."/>
            <person name="Mavromatis K."/>
            <person name="Mikhailova N."/>
            <person name="Huntemann M."/>
            <person name="Pati A."/>
            <person name="Chen A."/>
            <person name="Palaniappan K."/>
            <person name="Land M."/>
            <person name="Hauser L."/>
            <person name="Brambilla E.M."/>
            <person name="Rohde M."/>
            <person name="Spring S."/>
            <person name="Gronow S."/>
            <person name="Goker M."/>
            <person name="Woyke T."/>
            <person name="Bristow J."/>
            <person name="Eisen J.A."/>
            <person name="Markowitz V."/>
            <person name="Hugenholtz P."/>
            <person name="Kyrpides N.C."/>
            <person name="Klenk H.P."/>
            <person name="Detter J.C."/>
        </authorList>
    </citation>
    <scope>NUCLEOTIDE SEQUENCE [LARGE SCALE GENOMIC DNA]</scope>
    <source>
        <strain evidence="2">ATCC BAA-1237 / DSM 17374 / SPN1</strain>
    </source>
</reference>
<keyword evidence="2" id="KW-1185">Reference proteome</keyword>
<gene>
    <name evidence="1" type="ordered locus">Spico_1148</name>
</gene>
<evidence type="ECO:0000313" key="1">
    <source>
        <dbReference type="EMBL" id="AEC02364.1"/>
    </source>
</evidence>
<accession>F4GL24</accession>
<dbReference type="RefSeq" id="WP_013739759.1">
    <property type="nucleotide sequence ID" value="NC_015436.1"/>
</dbReference>
<evidence type="ECO:0000313" key="2">
    <source>
        <dbReference type="Proteomes" id="UP000007939"/>
    </source>
</evidence>
<dbReference type="KEGG" id="scc:Spico_1148"/>
<protein>
    <submittedName>
        <fullName evidence="1">Transposase mutator type</fullName>
    </submittedName>
</protein>
<dbReference type="EMBL" id="CP002659">
    <property type="protein sequence ID" value="AEC02364.1"/>
    <property type="molecule type" value="Genomic_DNA"/>
</dbReference>